<accession>A0A4V2EK83</accession>
<dbReference type="Gene3D" id="2.160.10.10">
    <property type="entry name" value="Hexapeptide repeat proteins"/>
    <property type="match status" value="1"/>
</dbReference>
<name>A0A4V2EK83_9GAMM</name>
<keyword evidence="3" id="KW-0012">Acyltransferase</keyword>
<comment type="caution">
    <text evidence="4">The sequence shown here is derived from an EMBL/GenBank/DDBJ whole genome shotgun (WGS) entry which is preliminary data.</text>
</comment>
<dbReference type="AlphaFoldDB" id="A0A4V2EK83"/>
<evidence type="ECO:0000256" key="2">
    <source>
        <dbReference type="ARBA" id="ARBA00022737"/>
    </source>
</evidence>
<keyword evidence="1 4" id="KW-0808">Transferase</keyword>
<dbReference type="InterPro" id="IPR051159">
    <property type="entry name" value="Hexapeptide_acetyltransf"/>
</dbReference>
<dbReference type="Pfam" id="PF00132">
    <property type="entry name" value="Hexapep"/>
    <property type="match status" value="1"/>
</dbReference>
<evidence type="ECO:0000256" key="1">
    <source>
        <dbReference type="ARBA" id="ARBA00022679"/>
    </source>
</evidence>
<dbReference type="SUPFAM" id="SSF51161">
    <property type="entry name" value="Trimeric LpxA-like enzymes"/>
    <property type="match status" value="1"/>
</dbReference>
<gene>
    <name evidence="4" type="ORF">C1E23_01295</name>
</gene>
<dbReference type="InterPro" id="IPR011004">
    <property type="entry name" value="Trimer_LpxA-like_sf"/>
</dbReference>
<dbReference type="GO" id="GO:0016746">
    <property type="term" value="F:acyltransferase activity"/>
    <property type="evidence" value="ECO:0007669"/>
    <property type="project" value="UniProtKB-KW"/>
</dbReference>
<dbReference type="InterPro" id="IPR018357">
    <property type="entry name" value="Hexapep_transf_CS"/>
</dbReference>
<dbReference type="PROSITE" id="PS00101">
    <property type="entry name" value="HEXAPEP_TRANSFERASES"/>
    <property type="match status" value="1"/>
</dbReference>
<dbReference type="Proteomes" id="UP000291338">
    <property type="component" value="Unassembled WGS sequence"/>
</dbReference>
<dbReference type="EMBL" id="PPSX01000005">
    <property type="protein sequence ID" value="RZQ54948.1"/>
    <property type="molecule type" value="Genomic_DNA"/>
</dbReference>
<sequence length="232" mass="25166">MRKLVNFAIKKIKSDDSYQLDNKLSLLGLLEIVMRRFLSLIHGFLKQLILLKKPRVWFVSRGVRLIASSQLTALGPITFGRNTTIDAMSEEGIQFGKNVNVPEGCYFRCTGVVSHLGRGLKVGDNTGFGHYNFINAQGGVDIGNDVIIGPYVKILSENHKFEDCDTPIRMQGVSRKGITICSNVWIGANVTILDGVTIGEGAVIGAGSIVTKSIPAFSVAVGSPCKVVKSRK</sequence>
<evidence type="ECO:0000256" key="3">
    <source>
        <dbReference type="ARBA" id="ARBA00023315"/>
    </source>
</evidence>
<dbReference type="InterPro" id="IPR001451">
    <property type="entry name" value="Hexapep"/>
</dbReference>
<evidence type="ECO:0000313" key="5">
    <source>
        <dbReference type="Proteomes" id="UP000291338"/>
    </source>
</evidence>
<reference evidence="4 5" key="1">
    <citation type="submission" date="2018-01" db="EMBL/GenBank/DDBJ databases">
        <title>Co-occurrence of chitin degradation, pigmentation and bioactivity in marine Pseudoalteromonas.</title>
        <authorList>
            <person name="Paulsen S."/>
            <person name="Gram L."/>
            <person name="Machado H."/>
        </authorList>
    </citation>
    <scope>NUCLEOTIDE SEQUENCE [LARGE SCALE GENOMIC DNA]</scope>
    <source>
        <strain evidence="4 5">S3898</strain>
    </source>
</reference>
<dbReference type="CDD" id="cd04647">
    <property type="entry name" value="LbH_MAT_like"/>
    <property type="match status" value="1"/>
</dbReference>
<dbReference type="RefSeq" id="WP_130253839.1">
    <property type="nucleotide sequence ID" value="NZ_PPSX01000005.1"/>
</dbReference>
<organism evidence="4 5">
    <name type="scientific">Pseudoalteromonas phenolica</name>
    <dbReference type="NCBI Taxonomy" id="161398"/>
    <lineage>
        <taxon>Bacteria</taxon>
        <taxon>Pseudomonadati</taxon>
        <taxon>Pseudomonadota</taxon>
        <taxon>Gammaproteobacteria</taxon>
        <taxon>Alteromonadales</taxon>
        <taxon>Pseudoalteromonadaceae</taxon>
        <taxon>Pseudoalteromonas</taxon>
    </lineage>
</organism>
<dbReference type="PANTHER" id="PTHR23416:SF78">
    <property type="entry name" value="LIPOPOLYSACCHARIDE BIOSYNTHESIS O-ACETYL TRANSFERASE WBBJ-RELATED"/>
    <property type="match status" value="1"/>
</dbReference>
<proteinExistence type="predicted"/>
<evidence type="ECO:0000313" key="4">
    <source>
        <dbReference type="EMBL" id="RZQ54948.1"/>
    </source>
</evidence>
<dbReference type="PANTHER" id="PTHR23416">
    <property type="entry name" value="SIALIC ACID SYNTHASE-RELATED"/>
    <property type="match status" value="1"/>
</dbReference>
<protein>
    <submittedName>
        <fullName evidence="4">Transferase</fullName>
    </submittedName>
</protein>
<keyword evidence="2" id="KW-0677">Repeat</keyword>